<dbReference type="GO" id="GO:0005789">
    <property type="term" value="C:endoplasmic reticulum membrane"/>
    <property type="evidence" value="ECO:0007669"/>
    <property type="project" value="UniProtKB-SubCell"/>
</dbReference>
<dbReference type="PANTHER" id="PTHR24300">
    <property type="entry name" value="CYTOCHROME P450 508A4-RELATED"/>
    <property type="match status" value="1"/>
</dbReference>
<keyword evidence="6 13" id="KW-0479">Metal-binding</keyword>
<evidence type="ECO:0008006" key="18">
    <source>
        <dbReference type="Google" id="ProtNLM"/>
    </source>
</evidence>
<evidence type="ECO:0000256" key="12">
    <source>
        <dbReference type="ARBA" id="ARBA00023136"/>
    </source>
</evidence>
<keyword evidence="11 14" id="KW-0503">Monooxygenase</keyword>
<dbReference type="Gene3D" id="1.10.630.10">
    <property type="entry name" value="Cytochrome P450"/>
    <property type="match status" value="1"/>
</dbReference>
<dbReference type="InterPro" id="IPR036396">
    <property type="entry name" value="Cyt_P450_sf"/>
</dbReference>
<evidence type="ECO:0000313" key="17">
    <source>
        <dbReference type="Proteomes" id="UP000005207"/>
    </source>
</evidence>
<dbReference type="SUPFAM" id="SSF48264">
    <property type="entry name" value="Cytochrome P450"/>
    <property type="match status" value="1"/>
</dbReference>
<name>A0A669B8Z7_ORENI</name>
<reference evidence="16" key="3">
    <citation type="submission" date="2025-09" db="UniProtKB">
        <authorList>
            <consortium name="Ensembl"/>
        </authorList>
    </citation>
    <scope>IDENTIFICATION</scope>
</reference>
<dbReference type="GO" id="GO:0006082">
    <property type="term" value="P:organic acid metabolic process"/>
    <property type="evidence" value="ECO:0007669"/>
    <property type="project" value="TreeGrafter"/>
</dbReference>
<dbReference type="PRINTS" id="PR00385">
    <property type="entry name" value="P450"/>
</dbReference>
<dbReference type="PANTHER" id="PTHR24300:SF153">
    <property type="entry name" value="CYTOCHROME P450 2G1-LIKE-RELATED"/>
    <property type="match status" value="1"/>
</dbReference>
<evidence type="ECO:0000256" key="5">
    <source>
        <dbReference type="ARBA" id="ARBA00022617"/>
    </source>
</evidence>
<evidence type="ECO:0000256" key="9">
    <source>
        <dbReference type="ARBA" id="ARBA00023002"/>
    </source>
</evidence>
<keyword evidence="15" id="KW-1133">Transmembrane helix</keyword>
<dbReference type="Ensembl" id="ENSONIT00000034214.1">
    <property type="protein sequence ID" value="ENSONIP00000031927.1"/>
    <property type="gene ID" value="ENSONIG00000005899.2"/>
</dbReference>
<dbReference type="Pfam" id="PF00067">
    <property type="entry name" value="p450"/>
    <property type="match status" value="1"/>
</dbReference>
<dbReference type="AlphaFoldDB" id="A0A669B8Z7"/>
<dbReference type="InParanoid" id="A0A669B8Z7"/>
<dbReference type="InterPro" id="IPR002401">
    <property type="entry name" value="Cyt_P450_E_grp-I"/>
</dbReference>
<gene>
    <name evidence="16" type="primary">LOC100695362</name>
</gene>
<feature type="binding site" description="axial binding residue" evidence="13">
    <location>
        <position position="449"/>
    </location>
    <ligand>
        <name>heme</name>
        <dbReference type="ChEBI" id="CHEBI:30413"/>
    </ligand>
    <ligandPart>
        <name>Fe</name>
        <dbReference type="ChEBI" id="CHEBI:18248"/>
    </ligandPart>
</feature>
<feature type="transmembrane region" description="Helical" evidence="15">
    <location>
        <begin position="6"/>
        <end position="22"/>
    </location>
</feature>
<dbReference type="GO" id="GO:0016712">
    <property type="term" value="F:oxidoreductase activity, acting on paired donors, with incorporation or reduction of molecular oxygen, reduced flavin or flavoprotein as one donor, and incorporation of one atom of oxygen"/>
    <property type="evidence" value="ECO:0007669"/>
    <property type="project" value="TreeGrafter"/>
</dbReference>
<evidence type="ECO:0000256" key="11">
    <source>
        <dbReference type="ARBA" id="ARBA00023033"/>
    </source>
</evidence>
<evidence type="ECO:0000256" key="15">
    <source>
        <dbReference type="SAM" id="Phobius"/>
    </source>
</evidence>
<dbReference type="GO" id="GO:0046222">
    <property type="term" value="P:aflatoxin metabolic process"/>
    <property type="evidence" value="ECO:0007669"/>
    <property type="project" value="UniProtKB-ARBA"/>
</dbReference>
<organism evidence="16 17">
    <name type="scientific">Oreochromis niloticus</name>
    <name type="common">Nile tilapia</name>
    <name type="synonym">Tilapia nilotica</name>
    <dbReference type="NCBI Taxonomy" id="8128"/>
    <lineage>
        <taxon>Eukaryota</taxon>
        <taxon>Metazoa</taxon>
        <taxon>Chordata</taxon>
        <taxon>Craniata</taxon>
        <taxon>Vertebrata</taxon>
        <taxon>Euteleostomi</taxon>
        <taxon>Actinopterygii</taxon>
        <taxon>Neopterygii</taxon>
        <taxon>Teleostei</taxon>
        <taxon>Neoteleostei</taxon>
        <taxon>Acanthomorphata</taxon>
        <taxon>Ovalentaria</taxon>
        <taxon>Cichlomorphae</taxon>
        <taxon>Cichliformes</taxon>
        <taxon>Cichlidae</taxon>
        <taxon>African cichlids</taxon>
        <taxon>Pseudocrenilabrinae</taxon>
        <taxon>Oreochromini</taxon>
        <taxon>Oreochromis</taxon>
    </lineage>
</organism>
<dbReference type="OMA" id="IPPTYKL"/>
<evidence type="ECO:0000256" key="2">
    <source>
        <dbReference type="ARBA" id="ARBA00004524"/>
    </source>
</evidence>
<dbReference type="CDD" id="cd11026">
    <property type="entry name" value="CYP2"/>
    <property type="match status" value="1"/>
</dbReference>
<evidence type="ECO:0000256" key="10">
    <source>
        <dbReference type="ARBA" id="ARBA00023004"/>
    </source>
</evidence>
<dbReference type="InterPro" id="IPR017972">
    <property type="entry name" value="Cyt_P450_CS"/>
</dbReference>
<dbReference type="GO" id="GO:0005506">
    <property type="term" value="F:iron ion binding"/>
    <property type="evidence" value="ECO:0007669"/>
    <property type="project" value="InterPro"/>
</dbReference>
<evidence type="ECO:0000256" key="3">
    <source>
        <dbReference type="ARBA" id="ARBA00004586"/>
    </source>
</evidence>
<keyword evidence="7" id="KW-0256">Endoplasmic reticulum</keyword>
<dbReference type="Proteomes" id="UP000005207">
    <property type="component" value="Linkage group LG14"/>
</dbReference>
<keyword evidence="12 15" id="KW-0472">Membrane</keyword>
<evidence type="ECO:0000256" key="1">
    <source>
        <dbReference type="ARBA" id="ARBA00001971"/>
    </source>
</evidence>
<evidence type="ECO:0000256" key="13">
    <source>
        <dbReference type="PIRSR" id="PIRSR602401-1"/>
    </source>
</evidence>
<comment type="subcellular location">
    <subcellularLocation>
        <location evidence="3">Endoplasmic reticulum membrane</location>
    </subcellularLocation>
    <subcellularLocation>
        <location evidence="2">Microsome membrane</location>
    </subcellularLocation>
</comment>
<keyword evidence="8" id="KW-0492">Microsome</keyword>
<dbReference type="FunFam" id="1.10.630.10:FF:000010">
    <property type="entry name" value="cytochrome P450 2W1 isoform X2"/>
    <property type="match status" value="1"/>
</dbReference>
<keyword evidence="9 14" id="KW-0560">Oxidoreductase</keyword>
<accession>A0A669B8Z7</accession>
<evidence type="ECO:0000256" key="14">
    <source>
        <dbReference type="RuleBase" id="RU000461"/>
    </source>
</evidence>
<evidence type="ECO:0000256" key="7">
    <source>
        <dbReference type="ARBA" id="ARBA00022824"/>
    </source>
</evidence>
<keyword evidence="10 13" id="KW-0408">Iron</keyword>
<dbReference type="GeneTree" id="ENSGT00940000162064"/>
<dbReference type="PRINTS" id="PR00463">
    <property type="entry name" value="EP450I"/>
</dbReference>
<evidence type="ECO:0000256" key="8">
    <source>
        <dbReference type="ARBA" id="ARBA00022848"/>
    </source>
</evidence>
<sequence>MEFSGTLILIGAVLTLLWLFSFKSRRRLALPPGPSALPIIGNVLQMDKRAPFKTMLKLSDKYGSVMTMYLGPQRTVILLGYDAVKEALVDQADDFTGRGPIPLLFKASKGYGHVYETMRYFYLSKGLGVSNGECWQQLRRFTLTTLRDFGMGRKGMEEWIQEESSHLVGCITKMNAKPFDPTFFLSCTVSNVICCLVFGQRFSYDDKHFLYLLQIISDTLKFGSSSQGQLYNIFPRLMEWLPGSHHNVFAKLEEMRAFIMNKIQEHQDRLDASSPRDYIDCFLLRLNQEKHIPISQFHYDNLVSTVLNLYLAGTETTSSTIRYALNVLIKYPKIQETIQQEIDTVVGQRCPCMEDKKSLPYTDAVLHEIQRFLDIIPLSIPHYALHDISFRGYTIPKDTLIIPLLHSVLKDEKRWTTPWSFNPQHFLDNNGNFKKNPAFLPFSAGKRSCVGESLARMEIFLFLVSLLQHFTFSCPGGPDSIDLSPEYSGFANVPRRYTIIATPR</sequence>
<comment type="similarity">
    <text evidence="4 14">Belongs to the cytochrome P450 family.</text>
</comment>
<reference evidence="17" key="1">
    <citation type="submission" date="2012-01" db="EMBL/GenBank/DDBJ databases">
        <title>The Genome Sequence of Oreochromis niloticus (Nile Tilapia).</title>
        <authorList>
            <consortium name="Broad Institute Genome Assembly Team"/>
            <consortium name="Broad Institute Sequencing Platform"/>
            <person name="Di Palma F."/>
            <person name="Johnson J."/>
            <person name="Lander E.S."/>
            <person name="Lindblad-Toh K."/>
        </authorList>
    </citation>
    <scope>NUCLEOTIDE SEQUENCE [LARGE SCALE GENOMIC DNA]</scope>
</reference>
<dbReference type="GO" id="GO:0006805">
    <property type="term" value="P:xenobiotic metabolic process"/>
    <property type="evidence" value="ECO:0007669"/>
    <property type="project" value="TreeGrafter"/>
</dbReference>
<dbReference type="GO" id="GO:0020037">
    <property type="term" value="F:heme binding"/>
    <property type="evidence" value="ECO:0007669"/>
    <property type="project" value="InterPro"/>
</dbReference>
<evidence type="ECO:0000313" key="16">
    <source>
        <dbReference type="Ensembl" id="ENSONIP00000031927.1"/>
    </source>
</evidence>
<comment type="cofactor">
    <cofactor evidence="1 13">
        <name>heme</name>
        <dbReference type="ChEBI" id="CHEBI:30413"/>
    </cofactor>
</comment>
<keyword evidence="5 13" id="KW-0349">Heme</keyword>
<proteinExistence type="inferred from homology"/>
<keyword evidence="17" id="KW-1185">Reference proteome</keyword>
<evidence type="ECO:0000256" key="4">
    <source>
        <dbReference type="ARBA" id="ARBA00010617"/>
    </source>
</evidence>
<evidence type="ECO:0000256" key="6">
    <source>
        <dbReference type="ARBA" id="ARBA00022723"/>
    </source>
</evidence>
<dbReference type="InterPro" id="IPR001128">
    <property type="entry name" value="Cyt_P450"/>
</dbReference>
<reference evidence="16" key="2">
    <citation type="submission" date="2025-08" db="UniProtKB">
        <authorList>
            <consortium name="Ensembl"/>
        </authorList>
    </citation>
    <scope>IDENTIFICATION</scope>
</reference>
<protein>
    <recommendedName>
        <fullName evidence="18">Cytochrome P450, family 2, subfamily Y, polypeptide 3</fullName>
    </recommendedName>
</protein>
<dbReference type="PROSITE" id="PS00086">
    <property type="entry name" value="CYTOCHROME_P450"/>
    <property type="match status" value="1"/>
</dbReference>
<keyword evidence="15" id="KW-0812">Transmembrane</keyword>
<dbReference type="InterPro" id="IPR050182">
    <property type="entry name" value="Cytochrome_P450_fam2"/>
</dbReference>